<dbReference type="WBParaSite" id="SCUD_0000375301-mRNA-1">
    <property type="protein sequence ID" value="SCUD_0000375301-mRNA-1"/>
    <property type="gene ID" value="SCUD_0000375301"/>
</dbReference>
<evidence type="ECO:0000256" key="1">
    <source>
        <dbReference type="SAM" id="MobiDB-lite"/>
    </source>
</evidence>
<proteinExistence type="predicted"/>
<gene>
    <name evidence="2" type="ORF">SCUD_LOCUS3753</name>
</gene>
<evidence type="ECO:0000313" key="2">
    <source>
        <dbReference type="EMBL" id="VDO84265.1"/>
    </source>
</evidence>
<keyword evidence="3" id="KW-1185">Reference proteome</keyword>
<accession>A0A183JM22</accession>
<evidence type="ECO:0000313" key="3">
    <source>
        <dbReference type="Proteomes" id="UP000279833"/>
    </source>
</evidence>
<dbReference type="Proteomes" id="UP000279833">
    <property type="component" value="Unassembled WGS sequence"/>
</dbReference>
<evidence type="ECO:0000313" key="4">
    <source>
        <dbReference type="WBParaSite" id="SCUD_0000375301-mRNA-1"/>
    </source>
</evidence>
<sequence>MSRKAAGPDKIPAEALKSDKEATVKIIHVPFGKIWHHTTDSTSEGLPLSVAEPDERHMQGRAWWTADRCISTEDRRQTRLSTLSLPLSSGDRLNYEDLDIREKTRNTMDSSEPIRRFGPRR</sequence>
<dbReference type="EMBL" id="UZAK01004441">
    <property type="protein sequence ID" value="VDO84265.1"/>
    <property type="molecule type" value="Genomic_DNA"/>
</dbReference>
<protein>
    <submittedName>
        <fullName evidence="2 4">Uncharacterized protein</fullName>
    </submittedName>
</protein>
<dbReference type="AlphaFoldDB" id="A0A183JM22"/>
<feature type="region of interest" description="Disordered" evidence="1">
    <location>
        <begin position="102"/>
        <end position="121"/>
    </location>
</feature>
<reference evidence="2 3" key="2">
    <citation type="submission" date="2018-11" db="EMBL/GenBank/DDBJ databases">
        <authorList>
            <consortium name="Pathogen Informatics"/>
        </authorList>
    </citation>
    <scope>NUCLEOTIDE SEQUENCE [LARGE SCALE GENOMIC DNA]</scope>
    <source>
        <strain evidence="2">Dakar</strain>
        <strain evidence="3">Dakar, Senegal</strain>
    </source>
</reference>
<reference evidence="4" key="1">
    <citation type="submission" date="2016-06" db="UniProtKB">
        <authorList>
            <consortium name="WormBaseParasite"/>
        </authorList>
    </citation>
    <scope>IDENTIFICATION</scope>
</reference>
<name>A0A183JM22_9TREM</name>
<organism evidence="4">
    <name type="scientific">Schistosoma curassoni</name>
    <dbReference type="NCBI Taxonomy" id="6186"/>
    <lineage>
        <taxon>Eukaryota</taxon>
        <taxon>Metazoa</taxon>
        <taxon>Spiralia</taxon>
        <taxon>Lophotrochozoa</taxon>
        <taxon>Platyhelminthes</taxon>
        <taxon>Trematoda</taxon>
        <taxon>Digenea</taxon>
        <taxon>Strigeidida</taxon>
        <taxon>Schistosomatoidea</taxon>
        <taxon>Schistosomatidae</taxon>
        <taxon>Schistosoma</taxon>
    </lineage>
</organism>